<dbReference type="OrthoDB" id="10014006at2"/>
<evidence type="ECO:0000313" key="1">
    <source>
        <dbReference type="EMBL" id="RAR61516.1"/>
    </source>
</evidence>
<dbReference type="EMBL" id="QLSX01000005">
    <property type="protein sequence ID" value="RAR61516.1"/>
    <property type="molecule type" value="Genomic_DNA"/>
</dbReference>
<gene>
    <name evidence="1" type="ORF">BCL93_105117</name>
</gene>
<dbReference type="Proteomes" id="UP000249700">
    <property type="component" value="Unassembled WGS sequence"/>
</dbReference>
<comment type="caution">
    <text evidence="1">The sequence shown here is derived from an EMBL/GenBank/DDBJ whole genome shotgun (WGS) entry which is preliminary data.</text>
</comment>
<evidence type="ECO:0000313" key="2">
    <source>
        <dbReference type="Proteomes" id="UP000249700"/>
    </source>
</evidence>
<proteinExistence type="predicted"/>
<sequence>MVTKQPRQPPDGLYLHAIAGGILQWELIALPTTAETPFPRTNRPYTREELAELAALPIPLEAAHAIWIEALTVYCRDCLNALRGASTADLEALDDFTGSRELLANLCRPLDLVPEWVAKQFEMQIAEGVQRQRRGKG</sequence>
<name>A0A328XNY3_9GAMM</name>
<organism evidence="1 2">
    <name type="scientific">Onishia taeanensis</name>
    <dbReference type="NCBI Taxonomy" id="284577"/>
    <lineage>
        <taxon>Bacteria</taxon>
        <taxon>Pseudomonadati</taxon>
        <taxon>Pseudomonadota</taxon>
        <taxon>Gammaproteobacteria</taxon>
        <taxon>Oceanospirillales</taxon>
        <taxon>Halomonadaceae</taxon>
        <taxon>Onishia</taxon>
    </lineage>
</organism>
<accession>A0A328XNY3</accession>
<dbReference type="RefSeq" id="WP_112054861.1">
    <property type="nucleotide sequence ID" value="NZ_QLSX01000005.1"/>
</dbReference>
<reference evidence="1 2" key="1">
    <citation type="submission" date="2018-06" db="EMBL/GenBank/DDBJ databases">
        <title>Comparative analysis of microorganisms from saline springs in Andes Mountain Range, Colombia.</title>
        <authorList>
            <person name="Rubin E."/>
        </authorList>
    </citation>
    <scope>NUCLEOTIDE SEQUENCE [LARGE SCALE GENOMIC DNA]</scope>
    <source>
        <strain evidence="1 2">USBA-857</strain>
    </source>
</reference>
<protein>
    <submittedName>
        <fullName evidence="1">Uncharacterized protein</fullName>
    </submittedName>
</protein>
<dbReference type="AlphaFoldDB" id="A0A328XNY3"/>